<protein>
    <submittedName>
        <fullName evidence="2">Uncharacterized protein</fullName>
    </submittedName>
</protein>
<dbReference type="Proteomes" id="UP000765509">
    <property type="component" value="Unassembled WGS sequence"/>
</dbReference>
<gene>
    <name evidence="2" type="ORF">O181_031403</name>
</gene>
<name>A0A9Q3CXE0_9BASI</name>
<sequence>MTQGSRGHAQLWCSSRSSAHFWSQSERVDLPSNPWKAPLFYEPVLVSEVQDIWANMATSIILGPLVTPSKLDPGGLQLPPRTADHRAQGMGCKNHKWP</sequence>
<reference evidence="2" key="1">
    <citation type="submission" date="2021-03" db="EMBL/GenBank/DDBJ databases">
        <title>Draft genome sequence of rust myrtle Austropuccinia psidii MF-1, a brazilian biotype.</title>
        <authorList>
            <person name="Quecine M.C."/>
            <person name="Pachon D.M.R."/>
            <person name="Bonatelli M.L."/>
            <person name="Correr F.H."/>
            <person name="Franceschini L.M."/>
            <person name="Leite T.F."/>
            <person name="Margarido G.R.A."/>
            <person name="Almeida C.A."/>
            <person name="Ferrarezi J.A."/>
            <person name="Labate C.A."/>
        </authorList>
    </citation>
    <scope>NUCLEOTIDE SEQUENCE</scope>
    <source>
        <strain evidence="2">MF-1</strain>
    </source>
</reference>
<evidence type="ECO:0000313" key="3">
    <source>
        <dbReference type="Proteomes" id="UP000765509"/>
    </source>
</evidence>
<evidence type="ECO:0000256" key="1">
    <source>
        <dbReference type="SAM" id="MobiDB-lite"/>
    </source>
</evidence>
<comment type="caution">
    <text evidence="2">The sequence shown here is derived from an EMBL/GenBank/DDBJ whole genome shotgun (WGS) entry which is preliminary data.</text>
</comment>
<feature type="region of interest" description="Disordered" evidence="1">
    <location>
        <begin position="72"/>
        <end position="98"/>
    </location>
</feature>
<evidence type="ECO:0000313" key="2">
    <source>
        <dbReference type="EMBL" id="MBW0491688.1"/>
    </source>
</evidence>
<proteinExistence type="predicted"/>
<accession>A0A9Q3CXE0</accession>
<keyword evidence="3" id="KW-1185">Reference proteome</keyword>
<dbReference type="EMBL" id="AVOT02011214">
    <property type="protein sequence ID" value="MBW0491688.1"/>
    <property type="molecule type" value="Genomic_DNA"/>
</dbReference>
<dbReference type="AlphaFoldDB" id="A0A9Q3CXE0"/>
<organism evidence="2 3">
    <name type="scientific">Austropuccinia psidii MF-1</name>
    <dbReference type="NCBI Taxonomy" id="1389203"/>
    <lineage>
        <taxon>Eukaryota</taxon>
        <taxon>Fungi</taxon>
        <taxon>Dikarya</taxon>
        <taxon>Basidiomycota</taxon>
        <taxon>Pucciniomycotina</taxon>
        <taxon>Pucciniomycetes</taxon>
        <taxon>Pucciniales</taxon>
        <taxon>Sphaerophragmiaceae</taxon>
        <taxon>Austropuccinia</taxon>
    </lineage>
</organism>